<organism evidence="1 2">
    <name type="scientific">Massilia niabensis</name>
    <dbReference type="NCBI Taxonomy" id="544910"/>
    <lineage>
        <taxon>Bacteria</taxon>
        <taxon>Pseudomonadati</taxon>
        <taxon>Pseudomonadota</taxon>
        <taxon>Betaproteobacteria</taxon>
        <taxon>Burkholderiales</taxon>
        <taxon>Oxalobacteraceae</taxon>
        <taxon>Telluria group</taxon>
        <taxon>Massilia</taxon>
    </lineage>
</organism>
<sequence>MFAGLVPGLSEADLFKGQSPYFADAVFMALAKITMDFASCERDRIEAYKASGFAMIWRLYSKD</sequence>
<proteinExistence type="predicted"/>
<dbReference type="RefSeq" id="WP_379780247.1">
    <property type="nucleotide sequence ID" value="NZ_JBHSMU010000004.1"/>
</dbReference>
<evidence type="ECO:0000313" key="1">
    <source>
        <dbReference type="EMBL" id="MFC5458922.1"/>
    </source>
</evidence>
<dbReference type="Gene3D" id="1.10.357.10">
    <property type="entry name" value="Tetracycline Repressor, domain 2"/>
    <property type="match status" value="1"/>
</dbReference>
<accession>A0ABW0L1H1</accession>
<evidence type="ECO:0000313" key="2">
    <source>
        <dbReference type="Proteomes" id="UP001596050"/>
    </source>
</evidence>
<reference evidence="2" key="1">
    <citation type="journal article" date="2019" name="Int. J. Syst. Evol. Microbiol.">
        <title>The Global Catalogue of Microorganisms (GCM) 10K type strain sequencing project: providing services to taxonomists for standard genome sequencing and annotation.</title>
        <authorList>
            <consortium name="The Broad Institute Genomics Platform"/>
            <consortium name="The Broad Institute Genome Sequencing Center for Infectious Disease"/>
            <person name="Wu L."/>
            <person name="Ma J."/>
        </authorList>
    </citation>
    <scope>NUCLEOTIDE SEQUENCE [LARGE SCALE GENOMIC DNA]</scope>
    <source>
        <strain evidence="2">KACC 12649</strain>
    </source>
</reference>
<name>A0ABW0L1H1_9BURK</name>
<dbReference type="Proteomes" id="UP001596050">
    <property type="component" value="Unassembled WGS sequence"/>
</dbReference>
<keyword evidence="2" id="KW-1185">Reference proteome</keyword>
<protein>
    <submittedName>
        <fullName evidence="1">Uncharacterized protein</fullName>
    </submittedName>
</protein>
<dbReference type="EMBL" id="JBHSMU010000004">
    <property type="protein sequence ID" value="MFC5458922.1"/>
    <property type="molecule type" value="Genomic_DNA"/>
</dbReference>
<gene>
    <name evidence="1" type="ORF">ACFPN5_03745</name>
</gene>
<comment type="caution">
    <text evidence="1">The sequence shown here is derived from an EMBL/GenBank/DDBJ whole genome shotgun (WGS) entry which is preliminary data.</text>
</comment>